<dbReference type="GO" id="GO:0046872">
    <property type="term" value="F:metal ion binding"/>
    <property type="evidence" value="ECO:0007669"/>
    <property type="project" value="UniProtKB-KW"/>
</dbReference>
<keyword evidence="6" id="KW-0460">Magnesium</keyword>
<evidence type="ECO:0000259" key="9">
    <source>
        <dbReference type="PROSITE" id="PS50979"/>
    </source>
</evidence>
<dbReference type="Gene3D" id="3.30.470.20">
    <property type="entry name" value="ATP-grasp fold, B domain"/>
    <property type="match status" value="1"/>
</dbReference>
<evidence type="ECO:0000313" key="10">
    <source>
        <dbReference type="EMBL" id="RZN55284.1"/>
    </source>
</evidence>
<dbReference type="Proteomes" id="UP000317265">
    <property type="component" value="Unassembled WGS sequence"/>
</dbReference>
<dbReference type="EMBL" id="QNVI01000041">
    <property type="protein sequence ID" value="TDA38908.1"/>
    <property type="molecule type" value="Genomic_DNA"/>
</dbReference>
<evidence type="ECO:0000313" key="11">
    <source>
        <dbReference type="EMBL" id="TDA38908.1"/>
    </source>
</evidence>
<feature type="domain" description="Biotin carboxylation" evidence="9">
    <location>
        <begin position="1"/>
        <end position="449"/>
    </location>
</feature>
<dbReference type="Pfam" id="PF02786">
    <property type="entry name" value="CPSase_L_D2"/>
    <property type="match status" value="1"/>
</dbReference>
<keyword evidence="3" id="KW-0479">Metal-binding</keyword>
<dbReference type="InterPro" id="IPR004549">
    <property type="entry name" value="Acetyl_CoA_COase_biotin_COase"/>
</dbReference>
<sequence>MLKKVLIANRGEIALRVIRACKELGIRTVAVYSDADVNAKYVYYADEAYNIGPGPAPQSYLKMEKIIEVAKKSGAEGIHPGYGFLAQNAKFVRMCEEEGIEFIGPKSKAQELLGDKLGARRTMKKAGIPIVPGGLDPVQDEKDAMQLVDEVGLPVMVKPAGGGGGIGMQVCRSKEELIEAISRAQRLAASAFSRAEVYIEKYIERPRHIEIQILADKKGNVIYLGERECSIQRRHQKLIEEAPSPVMYEDPDLRRRMGETAVKVAKVAGYENAGTVEFLYSEKDKAFYFLEVNSRLQVEHPVTELVTGIDIVKEQLKIASGEPLSYKQEEIEIRGHAMECRINAEDPLNNFLPSVGLITNYIEPGGPGIRVDSGVYAGYTIPPFYDSLIVKLLAWGRNRNECIARMRRALDEFIIEGIKTIIPFHKVVMEDEEFIRGRIHTEFIQERNILEKVKIQYEKDEAWRKSRENILAKLQPQKPVEAKPIEAKGASLDKKTVAIAAAIASYIQSKPSTSSSINPWVLSGRIGNAR</sequence>
<dbReference type="InterPro" id="IPR005479">
    <property type="entry name" value="CPAse_ATP-bd"/>
</dbReference>
<dbReference type="PANTHER" id="PTHR48095:SF2">
    <property type="entry name" value="BIOTIN CARBOXYLASE, CHLOROPLASTIC"/>
    <property type="match status" value="1"/>
</dbReference>
<dbReference type="InterPro" id="IPR016185">
    <property type="entry name" value="PreATP-grasp_dom_sf"/>
</dbReference>
<evidence type="ECO:0000256" key="1">
    <source>
        <dbReference type="ARBA" id="ARBA00001941"/>
    </source>
</evidence>
<proteinExistence type="predicted"/>
<dbReference type="Proteomes" id="UP000316080">
    <property type="component" value="Unassembled WGS sequence"/>
</dbReference>
<comment type="caution">
    <text evidence="11">The sequence shown here is derived from an EMBL/GenBank/DDBJ whole genome shotgun (WGS) entry which is preliminary data.</text>
</comment>
<evidence type="ECO:0000256" key="3">
    <source>
        <dbReference type="ARBA" id="ARBA00022723"/>
    </source>
</evidence>
<evidence type="ECO:0000313" key="12">
    <source>
        <dbReference type="Proteomes" id="UP000316080"/>
    </source>
</evidence>
<dbReference type="NCBIfam" id="TIGR00514">
    <property type="entry name" value="accC"/>
    <property type="match status" value="1"/>
</dbReference>
<dbReference type="Pfam" id="PF02785">
    <property type="entry name" value="Biotin_carb_C"/>
    <property type="match status" value="1"/>
</dbReference>
<keyword evidence="2" id="KW-0436">Ligase</keyword>
<comment type="cofactor">
    <cofactor evidence="1">
        <name>Co(2+)</name>
        <dbReference type="ChEBI" id="CHEBI:48828"/>
    </cofactor>
</comment>
<dbReference type="SUPFAM" id="SSF51246">
    <property type="entry name" value="Rudiment single hybrid motif"/>
    <property type="match status" value="1"/>
</dbReference>
<dbReference type="NCBIfam" id="NF006406">
    <property type="entry name" value="PRK08654.1"/>
    <property type="match status" value="1"/>
</dbReference>
<feature type="domain" description="ATP-grasp" evidence="8">
    <location>
        <begin position="120"/>
        <end position="320"/>
    </location>
</feature>
<gene>
    <name evidence="11" type="primary">accC</name>
    <name evidence="11" type="ORF">DSO09_03440</name>
    <name evidence="10" type="ORF">EF809_06060</name>
</gene>
<dbReference type="Pfam" id="PF00289">
    <property type="entry name" value="Biotin_carb_N"/>
    <property type="match status" value="1"/>
</dbReference>
<reference evidence="11 13" key="1">
    <citation type="journal article" date="2019" name="Nat. Microbiol.">
        <title>Expanding anaerobic alkane metabolism in the domain of Archaea.</title>
        <authorList>
            <person name="Wang Y."/>
            <person name="Wegener G."/>
            <person name="Hou J."/>
            <person name="Wang F."/>
            <person name="Xiao X."/>
        </authorList>
    </citation>
    <scope>NUCLEOTIDE SEQUENCE [LARGE SCALE GENOMIC DNA]</scope>
    <source>
        <strain evidence="11">WYZ-LMO11</strain>
    </source>
</reference>
<dbReference type="SUPFAM" id="SSF56059">
    <property type="entry name" value="Glutathione synthetase ATP-binding domain-like"/>
    <property type="match status" value="1"/>
</dbReference>
<dbReference type="AlphaFoldDB" id="A0A523BD92"/>
<keyword evidence="5 7" id="KW-0067">ATP-binding</keyword>
<evidence type="ECO:0000256" key="6">
    <source>
        <dbReference type="ARBA" id="ARBA00022842"/>
    </source>
</evidence>
<evidence type="ECO:0000313" key="13">
    <source>
        <dbReference type="Proteomes" id="UP000317265"/>
    </source>
</evidence>
<organism evidence="11 13">
    <name type="scientific">Thermoproteota archaeon</name>
    <dbReference type="NCBI Taxonomy" id="2056631"/>
    <lineage>
        <taxon>Archaea</taxon>
        <taxon>Thermoproteota</taxon>
    </lineage>
</organism>
<evidence type="ECO:0000256" key="5">
    <source>
        <dbReference type="ARBA" id="ARBA00022840"/>
    </source>
</evidence>
<dbReference type="PROSITE" id="PS50979">
    <property type="entry name" value="BC"/>
    <property type="match status" value="1"/>
</dbReference>
<evidence type="ECO:0000259" key="8">
    <source>
        <dbReference type="PROSITE" id="PS50975"/>
    </source>
</evidence>
<dbReference type="GO" id="GO:0005524">
    <property type="term" value="F:ATP binding"/>
    <property type="evidence" value="ECO:0007669"/>
    <property type="project" value="UniProtKB-UniRule"/>
</dbReference>
<dbReference type="InterPro" id="IPR005481">
    <property type="entry name" value="BC-like_N"/>
</dbReference>
<dbReference type="InterPro" id="IPR051602">
    <property type="entry name" value="ACC_Biotin_Carboxylase"/>
</dbReference>
<keyword evidence="4 7" id="KW-0547">Nucleotide-binding</keyword>
<accession>A0A523BD92</accession>
<evidence type="ECO:0000256" key="4">
    <source>
        <dbReference type="ARBA" id="ARBA00022741"/>
    </source>
</evidence>
<evidence type="ECO:0000256" key="2">
    <source>
        <dbReference type="ARBA" id="ARBA00022598"/>
    </source>
</evidence>
<dbReference type="SUPFAM" id="SSF52440">
    <property type="entry name" value="PreATP-grasp domain"/>
    <property type="match status" value="1"/>
</dbReference>
<protein>
    <submittedName>
        <fullName evidence="11">Acetyl-CoA carboxylase biotin carboxylase subunit</fullName>
    </submittedName>
</protein>
<dbReference type="InterPro" id="IPR011764">
    <property type="entry name" value="Biotin_carboxylation_dom"/>
</dbReference>
<dbReference type="InterPro" id="IPR011761">
    <property type="entry name" value="ATP-grasp"/>
</dbReference>
<dbReference type="PANTHER" id="PTHR48095">
    <property type="entry name" value="PYRUVATE CARBOXYLASE SUBUNIT A"/>
    <property type="match status" value="1"/>
</dbReference>
<dbReference type="NCBIfam" id="NF006367">
    <property type="entry name" value="PRK08591.1"/>
    <property type="match status" value="1"/>
</dbReference>
<dbReference type="EMBL" id="RXIH01000046">
    <property type="protein sequence ID" value="RZN55284.1"/>
    <property type="molecule type" value="Genomic_DNA"/>
</dbReference>
<dbReference type="FunFam" id="3.40.50.20:FF:000010">
    <property type="entry name" value="Propionyl-CoA carboxylase subunit alpha"/>
    <property type="match status" value="1"/>
</dbReference>
<reference evidence="10 12" key="2">
    <citation type="journal article" date="2019" name="Nat. Microbiol.">
        <title>Wide diversity of methane and short-chain alkane metabolisms in uncultured archaea.</title>
        <authorList>
            <person name="Borrel G."/>
            <person name="Adam P.S."/>
            <person name="McKay L.J."/>
            <person name="Chen L.X."/>
            <person name="Sierra-Garcia I.N."/>
            <person name="Sieber C.M."/>
            <person name="Letourneur Q."/>
            <person name="Ghozlane A."/>
            <person name="Andersen G.L."/>
            <person name="Li W.J."/>
            <person name="Hallam S.J."/>
            <person name="Muyzer G."/>
            <person name="de Oliveira V.M."/>
            <person name="Inskeep W.P."/>
            <person name="Banfield J.F."/>
            <person name="Gribaldo S."/>
        </authorList>
    </citation>
    <scope>NUCLEOTIDE SEQUENCE [LARGE SCALE GENOMIC DNA]</scope>
    <source>
        <strain evidence="10">Verst-YHS</strain>
    </source>
</reference>
<dbReference type="PROSITE" id="PS50975">
    <property type="entry name" value="ATP_GRASP"/>
    <property type="match status" value="1"/>
</dbReference>
<name>A0A523BD92_9CREN</name>
<dbReference type="GO" id="GO:0016874">
    <property type="term" value="F:ligase activity"/>
    <property type="evidence" value="ECO:0007669"/>
    <property type="project" value="UniProtKB-KW"/>
</dbReference>
<evidence type="ECO:0000256" key="7">
    <source>
        <dbReference type="PROSITE-ProRule" id="PRU00409"/>
    </source>
</evidence>
<dbReference type="InterPro" id="IPR005482">
    <property type="entry name" value="Biotin_COase_C"/>
</dbReference>
<dbReference type="InterPro" id="IPR011054">
    <property type="entry name" value="Rudment_hybrid_motif"/>
</dbReference>
<dbReference type="SMART" id="SM00878">
    <property type="entry name" value="Biotin_carb_C"/>
    <property type="match status" value="1"/>
</dbReference>